<dbReference type="AlphaFoldDB" id="A0AA40LCI6"/>
<feature type="region of interest" description="Disordered" evidence="1">
    <location>
        <begin position="69"/>
        <end position="104"/>
    </location>
</feature>
<evidence type="ECO:0000256" key="1">
    <source>
        <dbReference type="SAM" id="MobiDB-lite"/>
    </source>
</evidence>
<name>A0AA40LCI6_CNENI</name>
<accession>A0AA40LCI6</accession>
<sequence>MLVGEFIPDFSSFQRSCIPWLLPPPSDFRDLCDPENPGHSPVSRSLTSSRLPSPFVHVRSRCVPVRQRGLHVPADRRPGPAVGAGRRRLTGLPSAEEELRKLREETNAEALRQELDRERQRRMELEQRVQEVLKTR</sequence>
<protein>
    <submittedName>
        <fullName evidence="2">Uncharacterized protein</fullName>
    </submittedName>
</protein>
<keyword evidence="3" id="KW-1185">Reference proteome</keyword>
<organism evidence="2 3">
    <name type="scientific">Cnephaeus nilssonii</name>
    <name type="common">Northern bat</name>
    <name type="synonym">Eptesicus nilssonii</name>
    <dbReference type="NCBI Taxonomy" id="3371016"/>
    <lineage>
        <taxon>Eukaryota</taxon>
        <taxon>Metazoa</taxon>
        <taxon>Chordata</taxon>
        <taxon>Craniata</taxon>
        <taxon>Vertebrata</taxon>
        <taxon>Euteleostomi</taxon>
        <taxon>Mammalia</taxon>
        <taxon>Eutheria</taxon>
        <taxon>Laurasiatheria</taxon>
        <taxon>Chiroptera</taxon>
        <taxon>Yangochiroptera</taxon>
        <taxon>Vespertilionidae</taxon>
        <taxon>Cnephaeus</taxon>
    </lineage>
</organism>
<gene>
    <name evidence="2" type="ORF">QTO34_012919</name>
</gene>
<evidence type="ECO:0000313" key="2">
    <source>
        <dbReference type="EMBL" id="KAK1327630.1"/>
    </source>
</evidence>
<dbReference type="EMBL" id="JAULJE010000027">
    <property type="protein sequence ID" value="KAK1327630.1"/>
    <property type="molecule type" value="Genomic_DNA"/>
</dbReference>
<evidence type="ECO:0000313" key="3">
    <source>
        <dbReference type="Proteomes" id="UP001177744"/>
    </source>
</evidence>
<reference evidence="2" key="1">
    <citation type="submission" date="2023-06" db="EMBL/GenBank/DDBJ databases">
        <title>Reference genome for the Northern bat (Eptesicus nilssonii), a most northern bat species.</title>
        <authorList>
            <person name="Laine V.N."/>
            <person name="Pulliainen A.T."/>
            <person name="Lilley T.M."/>
        </authorList>
    </citation>
    <scope>NUCLEOTIDE SEQUENCE</scope>
    <source>
        <strain evidence="2">BLF_Eptnil</strain>
        <tissue evidence="2">Kidney</tissue>
    </source>
</reference>
<comment type="caution">
    <text evidence="2">The sequence shown here is derived from an EMBL/GenBank/DDBJ whole genome shotgun (WGS) entry which is preliminary data.</text>
</comment>
<dbReference type="Proteomes" id="UP001177744">
    <property type="component" value="Unassembled WGS sequence"/>
</dbReference>
<proteinExistence type="predicted"/>